<name>A0A369K358_HYPMA</name>
<evidence type="ECO:0008006" key="4">
    <source>
        <dbReference type="Google" id="ProtNLM"/>
    </source>
</evidence>
<evidence type="ECO:0000313" key="2">
    <source>
        <dbReference type="EMBL" id="RDB28012.1"/>
    </source>
</evidence>
<keyword evidence="1" id="KW-0472">Membrane</keyword>
<feature type="transmembrane region" description="Helical" evidence="1">
    <location>
        <begin position="86"/>
        <end position="106"/>
    </location>
</feature>
<feature type="transmembrane region" description="Helical" evidence="1">
    <location>
        <begin position="118"/>
        <end position="138"/>
    </location>
</feature>
<evidence type="ECO:0000313" key="3">
    <source>
        <dbReference type="Proteomes" id="UP000076154"/>
    </source>
</evidence>
<gene>
    <name evidence="2" type="ORF">Hypma_002269</name>
</gene>
<feature type="transmembrane region" description="Helical" evidence="1">
    <location>
        <begin position="203"/>
        <end position="222"/>
    </location>
</feature>
<feature type="transmembrane region" description="Helical" evidence="1">
    <location>
        <begin position="158"/>
        <end position="182"/>
    </location>
</feature>
<reference evidence="2" key="1">
    <citation type="submission" date="2018-04" db="EMBL/GenBank/DDBJ databases">
        <title>Whole genome sequencing of Hypsizygus marmoreus.</title>
        <authorList>
            <person name="Choi I.-G."/>
            <person name="Min B."/>
            <person name="Kim J.-G."/>
            <person name="Kim S."/>
            <person name="Oh Y.-L."/>
            <person name="Kong W.-S."/>
            <person name="Park H."/>
            <person name="Jeong J."/>
            <person name="Song E.-S."/>
        </authorList>
    </citation>
    <scope>NUCLEOTIDE SEQUENCE [LARGE SCALE GENOMIC DNA]</scope>
    <source>
        <strain evidence="2">51987-8</strain>
    </source>
</reference>
<keyword evidence="1" id="KW-0812">Transmembrane</keyword>
<dbReference type="EMBL" id="LUEZ02000013">
    <property type="protein sequence ID" value="RDB28012.1"/>
    <property type="molecule type" value="Genomic_DNA"/>
</dbReference>
<keyword evidence="3" id="KW-1185">Reference proteome</keyword>
<keyword evidence="1" id="KW-1133">Transmembrane helix</keyword>
<accession>A0A369K358</accession>
<dbReference type="AlphaFoldDB" id="A0A369K358"/>
<sequence>MPDWKSPTELLKDSDVFMKCMHALLGLYIYEWFISLGFDWDFISGKKRFRWPMIFYFSGRYLLLFGIIGIAIALDSTVKINCQALYLFNQLAGNAAVGMASINLSIRTMAVWSQNKYIIGLLVLVILGHWSLILQGVLLSATWIDDVGCVITSTNNRVLAATFIYSMSFDLLVLMLSTYRLLNADLMDGFGTNRIAKIIFEDGLIFFIIAFLANLLATVFLLLDLNQIMSVVFNVPAAVASTIVASRAVRHLANFQNASAGICAATSHSGNVNFRNEQTAGRGITTIGVFQEPRKHGVHVQVITCSLLPPLSSLMFVVDTKMETFAYREDIQDHQEVVPTREGVSDIGINLKMKGHPP</sequence>
<dbReference type="Proteomes" id="UP000076154">
    <property type="component" value="Unassembled WGS sequence"/>
</dbReference>
<protein>
    <recommendedName>
        <fullName evidence="4">Transmembrane protein</fullName>
    </recommendedName>
</protein>
<feature type="transmembrane region" description="Helical" evidence="1">
    <location>
        <begin position="16"/>
        <end position="33"/>
    </location>
</feature>
<comment type="caution">
    <text evidence="2">The sequence shown here is derived from an EMBL/GenBank/DDBJ whole genome shotgun (WGS) entry which is preliminary data.</text>
</comment>
<organism evidence="2 3">
    <name type="scientific">Hypsizygus marmoreus</name>
    <name type="common">White beech mushroom</name>
    <name type="synonym">Agaricus marmoreus</name>
    <dbReference type="NCBI Taxonomy" id="39966"/>
    <lineage>
        <taxon>Eukaryota</taxon>
        <taxon>Fungi</taxon>
        <taxon>Dikarya</taxon>
        <taxon>Basidiomycota</taxon>
        <taxon>Agaricomycotina</taxon>
        <taxon>Agaricomycetes</taxon>
        <taxon>Agaricomycetidae</taxon>
        <taxon>Agaricales</taxon>
        <taxon>Tricholomatineae</taxon>
        <taxon>Lyophyllaceae</taxon>
        <taxon>Hypsizygus</taxon>
    </lineage>
</organism>
<proteinExistence type="predicted"/>
<dbReference type="InParanoid" id="A0A369K358"/>
<feature type="transmembrane region" description="Helical" evidence="1">
    <location>
        <begin position="54"/>
        <end position="74"/>
    </location>
</feature>
<evidence type="ECO:0000256" key="1">
    <source>
        <dbReference type="SAM" id="Phobius"/>
    </source>
</evidence>
<dbReference type="OrthoDB" id="3197626at2759"/>